<evidence type="ECO:0000313" key="5">
    <source>
        <dbReference type="EMBL" id="ADY49962.1"/>
    </source>
</evidence>
<evidence type="ECO:0000259" key="4">
    <source>
        <dbReference type="PROSITE" id="PS50855"/>
    </source>
</evidence>
<dbReference type="AlphaFoldDB" id="F1LIK8"/>
<organism evidence="5">
    <name type="scientific">Ascaris suum</name>
    <name type="common">Pig roundworm</name>
    <name type="synonym">Ascaris lumbricoides</name>
    <dbReference type="NCBI Taxonomy" id="6253"/>
    <lineage>
        <taxon>Eukaryota</taxon>
        <taxon>Metazoa</taxon>
        <taxon>Ecdysozoa</taxon>
        <taxon>Nematoda</taxon>
        <taxon>Chromadorea</taxon>
        <taxon>Rhabditida</taxon>
        <taxon>Spirurina</taxon>
        <taxon>Ascaridomorpha</taxon>
        <taxon>Ascaridoidea</taxon>
        <taxon>Ascarididae</taxon>
        <taxon>Ascaris</taxon>
    </lineage>
</organism>
<dbReference type="InterPro" id="IPR023616">
    <property type="entry name" value="Cyt_c_oxase-like_su1_dom"/>
</dbReference>
<dbReference type="SUPFAM" id="SSF81442">
    <property type="entry name" value="Cytochrome c oxidase subunit I-like"/>
    <property type="match status" value="1"/>
</dbReference>
<dbReference type="Gene3D" id="1.20.210.10">
    <property type="entry name" value="Cytochrome c oxidase-like, subunit I domain"/>
    <property type="match status" value="1"/>
</dbReference>
<keyword evidence="3" id="KW-1133">Transmembrane helix</keyword>
<keyword evidence="3" id="KW-0472">Membrane</keyword>
<dbReference type="EMBL" id="JI257398">
    <property type="protein sequence ID" value="ADY49962.1"/>
    <property type="molecule type" value="mRNA"/>
</dbReference>
<evidence type="ECO:0000256" key="3">
    <source>
        <dbReference type="SAM" id="Phobius"/>
    </source>
</evidence>
<dbReference type="InterPro" id="IPR036927">
    <property type="entry name" value="Cyt_c_oxase-like_su1_sf"/>
</dbReference>
<feature type="transmembrane region" description="Helical" evidence="3">
    <location>
        <begin position="20"/>
        <end position="41"/>
    </location>
</feature>
<keyword evidence="1" id="KW-1278">Translocase</keyword>
<evidence type="ECO:0000256" key="2">
    <source>
        <dbReference type="ARBA" id="ARBA00049512"/>
    </source>
</evidence>
<name>F1LIK8_ASCSU</name>
<keyword evidence="3" id="KW-0812">Transmembrane</keyword>
<evidence type="ECO:0000256" key="1">
    <source>
        <dbReference type="ARBA" id="ARBA00022967"/>
    </source>
</evidence>
<sequence>MLPLMLGAPDMSFPRLNNLSFWLLPTAMFLILDACFVDMGCGTS</sequence>
<feature type="domain" description="Cytochrome oxidase subunit I profile" evidence="4">
    <location>
        <begin position="1"/>
        <end position="44"/>
    </location>
</feature>
<comment type="catalytic activity">
    <reaction evidence="2">
        <text>4 Fe(II)-[cytochrome c] + O2 + 8 H(+)(in) = 4 Fe(III)-[cytochrome c] + 2 H2O + 4 H(+)(out)</text>
        <dbReference type="Rhea" id="RHEA:11436"/>
        <dbReference type="Rhea" id="RHEA-COMP:10350"/>
        <dbReference type="Rhea" id="RHEA-COMP:14399"/>
        <dbReference type="ChEBI" id="CHEBI:15377"/>
        <dbReference type="ChEBI" id="CHEBI:15378"/>
        <dbReference type="ChEBI" id="CHEBI:15379"/>
        <dbReference type="ChEBI" id="CHEBI:29033"/>
        <dbReference type="ChEBI" id="CHEBI:29034"/>
        <dbReference type="EC" id="7.1.1.9"/>
    </reaction>
    <physiologicalReaction direction="left-to-right" evidence="2">
        <dbReference type="Rhea" id="RHEA:11437"/>
    </physiologicalReaction>
</comment>
<dbReference type="PROSITE" id="PS50855">
    <property type="entry name" value="COX1"/>
    <property type="match status" value="1"/>
</dbReference>
<reference evidence="5" key="1">
    <citation type="journal article" date="2011" name="Genome Res.">
        <title>Deep small RNA sequencing from the nematode Ascaris reveals conservation, functional diversification, and novel developmental profiles.</title>
        <authorList>
            <person name="Wang J."/>
            <person name="Czech B."/>
            <person name="Crunk A."/>
            <person name="Wallace A."/>
            <person name="Mitreva M."/>
            <person name="Hannon G.J."/>
            <person name="Davis R.E."/>
        </authorList>
    </citation>
    <scope>NUCLEOTIDE SEQUENCE</scope>
</reference>
<feature type="non-terminal residue" evidence="5">
    <location>
        <position position="44"/>
    </location>
</feature>
<dbReference type="GO" id="GO:0004129">
    <property type="term" value="F:cytochrome-c oxidase activity"/>
    <property type="evidence" value="ECO:0007669"/>
    <property type="project" value="UniProtKB-EC"/>
</dbReference>
<accession>F1LIK8</accession>
<protein>
    <submittedName>
        <fullName evidence="5">Cytochrome c oxidase subunit 1 protein, mitochondrial</fullName>
    </submittedName>
</protein>
<proteinExistence type="evidence at transcript level"/>